<protein>
    <recommendedName>
        <fullName evidence="3">DUF218 domain-containing protein</fullName>
    </recommendedName>
</protein>
<dbReference type="InterPro" id="IPR051599">
    <property type="entry name" value="Cell_Envelope_Assoc"/>
</dbReference>
<organism evidence="4 5">
    <name type="scientific">Pelagomonas calceolata</name>
    <dbReference type="NCBI Taxonomy" id="35677"/>
    <lineage>
        <taxon>Eukaryota</taxon>
        <taxon>Sar</taxon>
        <taxon>Stramenopiles</taxon>
        <taxon>Ochrophyta</taxon>
        <taxon>Pelagophyceae</taxon>
        <taxon>Pelagomonadales</taxon>
        <taxon>Pelagomonadaceae</taxon>
        <taxon>Pelagomonas</taxon>
    </lineage>
</organism>
<dbReference type="PANTHER" id="PTHR30336">
    <property type="entry name" value="INNER MEMBRANE PROTEIN, PROBABLE PERMEASE"/>
    <property type="match status" value="1"/>
</dbReference>
<feature type="transmembrane region" description="Helical" evidence="1">
    <location>
        <begin position="302"/>
        <end position="320"/>
    </location>
</feature>
<dbReference type="PANTHER" id="PTHR30336:SF20">
    <property type="entry name" value="DUF218 DOMAIN-CONTAINING PROTEIN"/>
    <property type="match status" value="1"/>
</dbReference>
<keyword evidence="2" id="KW-0732">Signal</keyword>
<evidence type="ECO:0000313" key="5">
    <source>
        <dbReference type="Proteomes" id="UP000789595"/>
    </source>
</evidence>
<dbReference type="GO" id="GO:0005886">
    <property type="term" value="C:plasma membrane"/>
    <property type="evidence" value="ECO:0007669"/>
    <property type="project" value="TreeGrafter"/>
</dbReference>
<evidence type="ECO:0000256" key="1">
    <source>
        <dbReference type="SAM" id="Phobius"/>
    </source>
</evidence>
<dbReference type="OrthoDB" id="10055554at2759"/>
<sequence length="330" mass="34282">MGCIMGALRRATVIAAVLLHTTSATILSFDEAKLLRVDAILVLGGGAPPAPDAQLPFVAARCKAAAALWKAAAKKPKILTLSAGTAHVPQLLDARGSVVFEATASAAVIINEGVNSADVFVETTSFDTIGNAFYSRNDHCSLAGWRRLLVITSEFHLARTKAIFDWVYGAAGAEPSGAYELSYLGTEDTGLTPAEVSARKAREDASTRNVVSSLEPGYRKLASVREFLTTRHDLYSAKGLVARAARRAGGGEGAAAWAASYGGGRPQPASAVKTTPAVSPGAATPAKPVCPPCEAATPAACGYSFLTVLVAFAVGAFLGGRKDRGHYRTY</sequence>
<dbReference type="CDD" id="cd06259">
    <property type="entry name" value="YdcF-like"/>
    <property type="match status" value="1"/>
</dbReference>
<name>A0A8J2SBM0_9STRA</name>
<gene>
    <name evidence="4" type="ORF">PECAL_1P18590</name>
</gene>
<keyword evidence="1" id="KW-1133">Transmembrane helix</keyword>
<evidence type="ECO:0000259" key="3">
    <source>
        <dbReference type="Pfam" id="PF02698"/>
    </source>
</evidence>
<dbReference type="Pfam" id="PF02698">
    <property type="entry name" value="DUF218"/>
    <property type="match status" value="1"/>
</dbReference>
<dbReference type="Gene3D" id="3.40.50.620">
    <property type="entry name" value="HUPs"/>
    <property type="match status" value="1"/>
</dbReference>
<dbReference type="EMBL" id="CAKKNE010000001">
    <property type="protein sequence ID" value="CAH0365419.1"/>
    <property type="molecule type" value="Genomic_DNA"/>
</dbReference>
<keyword evidence="1" id="KW-0812">Transmembrane</keyword>
<reference evidence="4" key="1">
    <citation type="submission" date="2021-11" db="EMBL/GenBank/DDBJ databases">
        <authorList>
            <consortium name="Genoscope - CEA"/>
            <person name="William W."/>
        </authorList>
    </citation>
    <scope>NUCLEOTIDE SEQUENCE</scope>
</reference>
<dbReference type="Proteomes" id="UP000789595">
    <property type="component" value="Unassembled WGS sequence"/>
</dbReference>
<dbReference type="AlphaFoldDB" id="A0A8J2SBM0"/>
<proteinExistence type="predicted"/>
<accession>A0A8J2SBM0</accession>
<evidence type="ECO:0000256" key="2">
    <source>
        <dbReference type="SAM" id="SignalP"/>
    </source>
</evidence>
<feature type="domain" description="DUF218" evidence="3">
    <location>
        <begin position="38"/>
        <end position="169"/>
    </location>
</feature>
<feature type="chain" id="PRO_5035153242" description="DUF218 domain-containing protein" evidence="2">
    <location>
        <begin position="25"/>
        <end position="330"/>
    </location>
</feature>
<dbReference type="InterPro" id="IPR014729">
    <property type="entry name" value="Rossmann-like_a/b/a_fold"/>
</dbReference>
<keyword evidence="5" id="KW-1185">Reference proteome</keyword>
<keyword evidence="1" id="KW-0472">Membrane</keyword>
<comment type="caution">
    <text evidence="4">The sequence shown here is derived from an EMBL/GenBank/DDBJ whole genome shotgun (WGS) entry which is preliminary data.</text>
</comment>
<dbReference type="InterPro" id="IPR003848">
    <property type="entry name" value="DUF218"/>
</dbReference>
<evidence type="ECO:0000313" key="4">
    <source>
        <dbReference type="EMBL" id="CAH0365419.1"/>
    </source>
</evidence>
<feature type="signal peptide" evidence="2">
    <location>
        <begin position="1"/>
        <end position="24"/>
    </location>
</feature>